<keyword evidence="1" id="KW-0472">Membrane</keyword>
<accession>A0A2H0WTB6</accession>
<evidence type="ECO:0000313" key="3">
    <source>
        <dbReference type="Proteomes" id="UP000231198"/>
    </source>
</evidence>
<reference evidence="3" key="1">
    <citation type="submission" date="2017-09" db="EMBL/GenBank/DDBJ databases">
        <title>Depth-based differentiation of microbial function through sediment-hosted aquifers and enrichment of novel symbionts in the deep terrestrial subsurface.</title>
        <authorList>
            <person name="Probst A.J."/>
            <person name="Ladd B."/>
            <person name="Jarett J.K."/>
            <person name="Geller-Mcgrath D.E."/>
            <person name="Sieber C.M.K."/>
            <person name="Emerson J.B."/>
            <person name="Anantharaman K."/>
            <person name="Thomas B.C."/>
            <person name="Malmstrom R."/>
            <person name="Stieglmeier M."/>
            <person name="Klingl A."/>
            <person name="Woyke T."/>
            <person name="Ryan C.M."/>
            <person name="Banfield J.F."/>
        </authorList>
    </citation>
    <scope>NUCLEOTIDE SEQUENCE [LARGE SCALE GENOMIC DNA]</scope>
</reference>
<dbReference type="EMBL" id="PEZG01000030">
    <property type="protein sequence ID" value="PIS15867.1"/>
    <property type="molecule type" value="Genomic_DNA"/>
</dbReference>
<proteinExistence type="predicted"/>
<protein>
    <recommendedName>
        <fullName evidence="4">Methyltransferase type 11 domain-containing protein</fullName>
    </recommendedName>
</protein>
<comment type="caution">
    <text evidence="2">The sequence shown here is derived from an EMBL/GenBank/DDBJ whole genome shotgun (WGS) entry which is preliminary data.</text>
</comment>
<dbReference type="CDD" id="cd02440">
    <property type="entry name" value="AdoMet_MTases"/>
    <property type="match status" value="1"/>
</dbReference>
<dbReference type="Pfam" id="PF13489">
    <property type="entry name" value="Methyltransf_23"/>
    <property type="match status" value="1"/>
</dbReference>
<name>A0A2H0WTB6_9BACT</name>
<dbReference type="SUPFAM" id="SSF53335">
    <property type="entry name" value="S-adenosyl-L-methionine-dependent methyltransferases"/>
    <property type="match status" value="1"/>
</dbReference>
<feature type="transmembrane region" description="Helical" evidence="1">
    <location>
        <begin position="236"/>
        <end position="256"/>
    </location>
</feature>
<dbReference type="AlphaFoldDB" id="A0A2H0WTB6"/>
<dbReference type="Proteomes" id="UP000231198">
    <property type="component" value="Unassembled WGS sequence"/>
</dbReference>
<dbReference type="Gene3D" id="3.40.50.150">
    <property type="entry name" value="Vaccinia Virus protein VP39"/>
    <property type="match status" value="1"/>
</dbReference>
<dbReference type="PANTHER" id="PTHR43861">
    <property type="entry name" value="TRANS-ACONITATE 2-METHYLTRANSFERASE-RELATED"/>
    <property type="match status" value="1"/>
</dbReference>
<evidence type="ECO:0000313" key="2">
    <source>
        <dbReference type="EMBL" id="PIS15867.1"/>
    </source>
</evidence>
<organism evidence="2 3">
    <name type="scientific">Candidatus Roizmanbacteria bacterium CG09_land_8_20_14_0_10_41_9</name>
    <dbReference type="NCBI Taxonomy" id="1974850"/>
    <lineage>
        <taxon>Bacteria</taxon>
        <taxon>Candidatus Roizmaniibacteriota</taxon>
    </lineage>
</organism>
<evidence type="ECO:0008006" key="4">
    <source>
        <dbReference type="Google" id="ProtNLM"/>
    </source>
</evidence>
<evidence type="ECO:0000256" key="1">
    <source>
        <dbReference type="SAM" id="Phobius"/>
    </source>
</evidence>
<gene>
    <name evidence="2" type="ORF">COT62_01370</name>
</gene>
<sequence>MKPCPVCKTQKNLIKKDSYRQGNVYECATCYTGLFNGELPTYAGADIEEKNYMKFLKRFILTYEFGYLKKRQPMRILDIGSGSGELALQLSKFGHDVTCNDIDKKSLARISKRQKLKTLYGSIEKLSIPSSSFDAIILRHTFEHMDNPNKVIQSIRRALTKKGVVIIMLPNYDSLCRKIVGKCWSGFSIPSHRYFWTIPGLSAFLKNNGFRIVKKKTLFSHYGLPLNLTFFVKHPVIRVLLLPVFFLLGGMLEIVFTQIGKGQNLFIEARKL</sequence>
<keyword evidence="1" id="KW-0812">Transmembrane</keyword>
<keyword evidence="1" id="KW-1133">Transmembrane helix</keyword>
<dbReference type="InterPro" id="IPR029063">
    <property type="entry name" value="SAM-dependent_MTases_sf"/>
</dbReference>